<reference evidence="3" key="1">
    <citation type="submission" date="2007-01" db="EMBL/GenBank/DDBJ databases">
        <title>Molecular identification and detection of Tulip severe mosaic virus, a member of the family Closteroviridae.</title>
        <authorList>
            <person name="Pham K.T.K."/>
            <person name="Blom-Barnhoorn G.J."/>
            <person name="Bijman V.P."/>
            <person name="Lemmers M.E.C."/>
            <person name="Derks A.F.L.M."/>
        </authorList>
    </citation>
    <scope>NUCLEOTIDE SEQUENCE</scope>
    <source>
        <strain evidence="3">Kees Nelis</strain>
    </source>
</reference>
<protein>
    <submittedName>
        <fullName evidence="3">Heat shock protein 70</fullName>
    </submittedName>
</protein>
<feature type="non-terminal residue" evidence="3">
    <location>
        <position position="1"/>
    </location>
</feature>
<dbReference type="InterPro" id="IPR043129">
    <property type="entry name" value="ATPase_NBD"/>
</dbReference>
<keyword evidence="2" id="KW-0067">ATP-binding</keyword>
<dbReference type="Pfam" id="PF00012">
    <property type="entry name" value="HSP70"/>
    <property type="match status" value="1"/>
</dbReference>
<keyword evidence="3" id="KW-0346">Stress response</keyword>
<organism evidence="3">
    <name type="scientific">Tulip severe mosaic virus</name>
    <dbReference type="NCBI Taxonomy" id="421009"/>
    <lineage>
        <taxon>Viruses</taxon>
        <taxon>Riboviria</taxon>
        <taxon>Orthornavirae</taxon>
        <taxon>Kitrinoviricota</taxon>
        <taxon>Alsuviricetes</taxon>
        <taxon>Martellivirales</taxon>
        <taxon>Closteroviridae</taxon>
        <taxon>Ampelovirus</taxon>
    </lineage>
</organism>
<feature type="non-terminal residue" evidence="3">
    <location>
        <position position="175"/>
    </location>
</feature>
<evidence type="ECO:0000256" key="2">
    <source>
        <dbReference type="ARBA" id="ARBA00022840"/>
    </source>
</evidence>
<keyword evidence="1" id="KW-0547">Nucleotide-binding</keyword>
<accession>A2TIT1</accession>
<evidence type="ECO:0000256" key="1">
    <source>
        <dbReference type="ARBA" id="ARBA00022741"/>
    </source>
</evidence>
<name>A2TIT1_9CLOS</name>
<dbReference type="GO" id="GO:0140662">
    <property type="term" value="F:ATP-dependent protein folding chaperone"/>
    <property type="evidence" value="ECO:0007669"/>
    <property type="project" value="InterPro"/>
</dbReference>
<proteinExistence type="predicted"/>
<sequence>GLDFGTTYSSLCYSPADLEKGCVLEAGTAYIPTAVLIRNDRTFDIGAAALHESNKGELYRDIKRWVGANHTNFSAFVARLHPQYAVRLDVAGSQTVLIGPVRGDPSKLVRVPDLIYLFTKGLTSIASTLCGKVIERAVCSVPADYNSYRRSFVHAACSALNIGMQAVVNEPSAAA</sequence>
<dbReference type="InterPro" id="IPR013126">
    <property type="entry name" value="Hsp_70_fam"/>
</dbReference>
<evidence type="ECO:0000313" key="3">
    <source>
        <dbReference type="EMBL" id="ABM91769.1"/>
    </source>
</evidence>
<dbReference type="GO" id="GO:0005524">
    <property type="term" value="F:ATP binding"/>
    <property type="evidence" value="ECO:0007669"/>
    <property type="project" value="UniProtKB-KW"/>
</dbReference>
<dbReference type="SUPFAM" id="SSF53067">
    <property type="entry name" value="Actin-like ATPase domain"/>
    <property type="match status" value="1"/>
</dbReference>
<dbReference type="EMBL" id="EF203674">
    <property type="protein sequence ID" value="ABM91769.1"/>
    <property type="molecule type" value="Genomic_RNA"/>
</dbReference>
<dbReference type="Gene3D" id="3.30.420.40">
    <property type="match status" value="1"/>
</dbReference>